<evidence type="ECO:0000313" key="3">
    <source>
        <dbReference type="EMBL" id="UVI38706.1"/>
    </source>
</evidence>
<evidence type="ECO:0000259" key="2">
    <source>
        <dbReference type="Pfam" id="PF07811"/>
    </source>
</evidence>
<feature type="domain" description="TadE-like" evidence="2">
    <location>
        <begin position="14"/>
        <end position="56"/>
    </location>
</feature>
<name>A0ABY5T0C9_9SPHN</name>
<dbReference type="InterPro" id="IPR012495">
    <property type="entry name" value="TadE-like_dom"/>
</dbReference>
<keyword evidence="4" id="KW-1185">Reference proteome</keyword>
<organism evidence="3 4">
    <name type="scientific">Qipengyuania spongiae</name>
    <dbReference type="NCBI Taxonomy" id="2909673"/>
    <lineage>
        <taxon>Bacteria</taxon>
        <taxon>Pseudomonadati</taxon>
        <taxon>Pseudomonadota</taxon>
        <taxon>Alphaproteobacteria</taxon>
        <taxon>Sphingomonadales</taxon>
        <taxon>Erythrobacteraceae</taxon>
        <taxon>Qipengyuania</taxon>
    </lineage>
</organism>
<sequence length="201" mass="21992">MTGLLARLHSDERGAAIPEFAFILLPLVLFLAGGMDLGYQAYLRSVLQGALNDISRSGSLETPDVGCTGATLELRIECAIEKRSNVLARNARYDVEIKNFYDFSSIGRSERLTTDHNGNGAYDPGDCFIDLNENGRFDMSAGRAGVGGADDVSFYKVTARMPRLFPIHRLIETTPEYAIVATAALRNQPYAAQRRPPTVCV</sequence>
<keyword evidence="1" id="KW-1133">Transmembrane helix</keyword>
<evidence type="ECO:0000256" key="1">
    <source>
        <dbReference type="SAM" id="Phobius"/>
    </source>
</evidence>
<reference evidence="3" key="1">
    <citation type="submission" date="2022-02" db="EMBL/GenBank/DDBJ databases">
        <title>Qipengyuania spongiae sp. nov., isolated from marine sponge.</title>
        <authorList>
            <person name="Li Z."/>
            <person name="Zhang M."/>
        </authorList>
    </citation>
    <scope>NUCLEOTIDE SEQUENCE</scope>
    <source>
        <strain evidence="3">PHS-Z21</strain>
    </source>
</reference>
<dbReference type="Pfam" id="PF07811">
    <property type="entry name" value="TadE"/>
    <property type="match status" value="1"/>
</dbReference>
<protein>
    <submittedName>
        <fullName evidence="3">Pilus assembly protein</fullName>
    </submittedName>
</protein>
<accession>A0ABY5T0C9</accession>
<feature type="transmembrane region" description="Helical" evidence="1">
    <location>
        <begin position="20"/>
        <end position="39"/>
    </location>
</feature>
<dbReference type="Proteomes" id="UP001065265">
    <property type="component" value="Chromosome"/>
</dbReference>
<gene>
    <name evidence="3" type="ORF">L1F33_10655</name>
</gene>
<evidence type="ECO:0000313" key="4">
    <source>
        <dbReference type="Proteomes" id="UP001065265"/>
    </source>
</evidence>
<keyword evidence="1" id="KW-0472">Membrane</keyword>
<dbReference type="EMBL" id="CP092471">
    <property type="protein sequence ID" value="UVI38706.1"/>
    <property type="molecule type" value="Genomic_DNA"/>
</dbReference>
<dbReference type="RefSeq" id="WP_265557879.1">
    <property type="nucleotide sequence ID" value="NZ_CP092471.1"/>
</dbReference>
<keyword evidence="1" id="KW-0812">Transmembrane</keyword>
<proteinExistence type="predicted"/>